<proteinExistence type="inferred from homology"/>
<protein>
    <submittedName>
        <fullName evidence="2">Tripartite tricarboxylate transporter substrate binding protein</fullName>
    </submittedName>
</protein>
<dbReference type="PANTHER" id="PTHR42928">
    <property type="entry name" value="TRICARBOXYLATE-BINDING PROTEIN"/>
    <property type="match status" value="1"/>
</dbReference>
<gene>
    <name evidence="2" type="ORF">GCM10009107_15220</name>
</gene>
<evidence type="ECO:0000313" key="3">
    <source>
        <dbReference type="Proteomes" id="UP001500279"/>
    </source>
</evidence>
<comment type="caution">
    <text evidence="2">The sequence shown here is derived from an EMBL/GenBank/DDBJ whole genome shotgun (WGS) entry which is preliminary data.</text>
</comment>
<dbReference type="Proteomes" id="UP001500279">
    <property type="component" value="Unassembled WGS sequence"/>
</dbReference>
<dbReference type="InterPro" id="IPR042100">
    <property type="entry name" value="Bug_dom1"/>
</dbReference>
<dbReference type="PIRSF" id="PIRSF017082">
    <property type="entry name" value="YflP"/>
    <property type="match status" value="1"/>
</dbReference>
<reference evidence="2 3" key="1">
    <citation type="journal article" date="2019" name="Int. J. Syst. Evol. Microbiol.">
        <title>The Global Catalogue of Microorganisms (GCM) 10K type strain sequencing project: providing services to taxonomists for standard genome sequencing and annotation.</title>
        <authorList>
            <consortium name="The Broad Institute Genomics Platform"/>
            <consortium name="The Broad Institute Genome Sequencing Center for Infectious Disease"/>
            <person name="Wu L."/>
            <person name="Ma J."/>
        </authorList>
    </citation>
    <scope>NUCLEOTIDE SEQUENCE [LARGE SCALE GENOMIC DNA]</scope>
    <source>
        <strain evidence="2 3">JCM 15503</strain>
    </source>
</reference>
<evidence type="ECO:0000256" key="1">
    <source>
        <dbReference type="ARBA" id="ARBA00006987"/>
    </source>
</evidence>
<name>A0ABN1JV89_9BURK</name>
<sequence>MVASASIPALAFPSRAFAETSYPPGKWPNKPMRLIVPNVPGGGTDTLARLLERHLAKIWQQPLLVEYKPGAGTMIGTDYVAKSPPDGSTLGMVVTSHVINPALRRNMPFDTQKDLAGVMLTARSSLLLSVASGMPVHSLAELLAYSRANSGRLSYATPGAGSSMHLAGELLKLTSGLDMAHVPYKGSGAAYGDVFENRVNVLIDPLFSSLPHVTAGRLRPIAVLSARRDAIAPRIAAIGETYAGFDVQSINGIVVPAATPRELVKRLNADFAAVLKNDEVVKRLAEIGLEPVASSPESFDAYVKSEMQRWQAVVKAGNITID</sequence>
<keyword evidence="3" id="KW-1185">Reference proteome</keyword>
<dbReference type="EMBL" id="BAAAEW010000006">
    <property type="protein sequence ID" value="GAA0747020.1"/>
    <property type="molecule type" value="Genomic_DNA"/>
</dbReference>
<evidence type="ECO:0000313" key="2">
    <source>
        <dbReference type="EMBL" id="GAA0747020.1"/>
    </source>
</evidence>
<dbReference type="Pfam" id="PF03401">
    <property type="entry name" value="TctC"/>
    <property type="match status" value="1"/>
</dbReference>
<accession>A0ABN1JV89</accession>
<organism evidence="2 3">
    <name type="scientific">Ideonella azotifigens</name>
    <dbReference type="NCBI Taxonomy" id="513160"/>
    <lineage>
        <taxon>Bacteria</taxon>
        <taxon>Pseudomonadati</taxon>
        <taxon>Pseudomonadota</taxon>
        <taxon>Betaproteobacteria</taxon>
        <taxon>Burkholderiales</taxon>
        <taxon>Sphaerotilaceae</taxon>
        <taxon>Ideonella</taxon>
    </lineage>
</organism>
<dbReference type="PANTHER" id="PTHR42928:SF5">
    <property type="entry name" value="BLR1237 PROTEIN"/>
    <property type="match status" value="1"/>
</dbReference>
<dbReference type="InterPro" id="IPR005064">
    <property type="entry name" value="BUG"/>
</dbReference>
<dbReference type="Gene3D" id="3.40.190.10">
    <property type="entry name" value="Periplasmic binding protein-like II"/>
    <property type="match status" value="1"/>
</dbReference>
<dbReference type="CDD" id="cd13578">
    <property type="entry name" value="PBP2_Bug27"/>
    <property type="match status" value="1"/>
</dbReference>
<comment type="similarity">
    <text evidence="1">Belongs to the UPF0065 (bug) family.</text>
</comment>
<dbReference type="RefSeq" id="WP_141289524.1">
    <property type="nucleotide sequence ID" value="NZ_BAAAEW010000006.1"/>
</dbReference>
<dbReference type="Gene3D" id="3.40.190.150">
    <property type="entry name" value="Bordetella uptake gene, domain 1"/>
    <property type="match status" value="1"/>
</dbReference>